<name>X0ZJ43_9ZZZZ</name>
<dbReference type="EMBL" id="BART01008139">
    <property type="protein sequence ID" value="GAG69394.1"/>
    <property type="molecule type" value="Genomic_DNA"/>
</dbReference>
<reference evidence="1" key="1">
    <citation type="journal article" date="2014" name="Front. Microbiol.">
        <title>High frequency of phylogenetically diverse reductive dehalogenase-homologous genes in deep subseafloor sedimentary metagenomes.</title>
        <authorList>
            <person name="Kawai M."/>
            <person name="Futagami T."/>
            <person name="Toyoda A."/>
            <person name="Takaki Y."/>
            <person name="Nishi S."/>
            <person name="Hori S."/>
            <person name="Arai W."/>
            <person name="Tsubouchi T."/>
            <person name="Morono Y."/>
            <person name="Uchiyama I."/>
            <person name="Ito T."/>
            <person name="Fujiyama A."/>
            <person name="Inagaki F."/>
            <person name="Takami H."/>
        </authorList>
    </citation>
    <scope>NUCLEOTIDE SEQUENCE</scope>
    <source>
        <strain evidence="1">Expedition CK06-06</strain>
    </source>
</reference>
<dbReference type="AlphaFoldDB" id="X0ZJ43"/>
<sequence length="73" mass="8388">MELNKNEKSYMYNPDKLKFVVNRVNKAVNLIKELDNTFPNNKGEHIALVMIACINDAYKQGAKDTTENLSKKK</sequence>
<protein>
    <submittedName>
        <fullName evidence="1">Uncharacterized protein</fullName>
    </submittedName>
</protein>
<gene>
    <name evidence="1" type="ORF">S01H4_18373</name>
</gene>
<comment type="caution">
    <text evidence="1">The sequence shown here is derived from an EMBL/GenBank/DDBJ whole genome shotgun (WGS) entry which is preliminary data.</text>
</comment>
<accession>X0ZJ43</accession>
<organism evidence="1">
    <name type="scientific">marine sediment metagenome</name>
    <dbReference type="NCBI Taxonomy" id="412755"/>
    <lineage>
        <taxon>unclassified sequences</taxon>
        <taxon>metagenomes</taxon>
        <taxon>ecological metagenomes</taxon>
    </lineage>
</organism>
<proteinExistence type="predicted"/>
<evidence type="ECO:0000313" key="1">
    <source>
        <dbReference type="EMBL" id="GAG69394.1"/>
    </source>
</evidence>